<feature type="compositionally biased region" description="Polar residues" evidence="3">
    <location>
        <begin position="20"/>
        <end position="36"/>
    </location>
</feature>
<name>C5KTG0_PERM5</name>
<dbReference type="CDD" id="cd00105">
    <property type="entry name" value="KH-I"/>
    <property type="match status" value="2"/>
</dbReference>
<dbReference type="RefSeq" id="XP_002780470.1">
    <property type="nucleotide sequence ID" value="XM_002780424.1"/>
</dbReference>
<feature type="domain" description="K Homology" evidence="4">
    <location>
        <begin position="236"/>
        <end position="308"/>
    </location>
</feature>
<organism evidence="6">
    <name type="scientific">Perkinsus marinus (strain ATCC 50983 / TXsc)</name>
    <dbReference type="NCBI Taxonomy" id="423536"/>
    <lineage>
        <taxon>Eukaryota</taxon>
        <taxon>Sar</taxon>
        <taxon>Alveolata</taxon>
        <taxon>Perkinsozoa</taxon>
        <taxon>Perkinsea</taxon>
        <taxon>Perkinsida</taxon>
        <taxon>Perkinsidae</taxon>
        <taxon>Perkinsus</taxon>
    </lineage>
</organism>
<evidence type="ECO:0000256" key="3">
    <source>
        <dbReference type="SAM" id="MobiDB-lite"/>
    </source>
</evidence>
<sequence length="497" mass="52263">MDNSAASSGAPQTGVKRGWDQSSPDSSGEVSNQTMTPPEKKPATADLVAQAAAAAAAAAARVTANAQRQGIMPQSTPQPPLAQQGPMSAQQPPLAQQSPLAQQGPMSAQQVPRGPSPVPMAPPARLDITPEGDKSASRAYGAVIASSIPEEFVREVKCPQSVIGRVIGPRGATINQLQTTTLCKIQCQPGQPGGFAKVKISGPTQTCVDGAVIYVQAMVGNWDDYTDEQLMEAGGKEIRKEILIPHIHVGNVIGPKGSVIKTIEADTGAKLEVDNRTSRGSKEDRHMTISGPEKAVEKAAQYVMSVMAGTYDINQAVVRMTALDNSSGAYFNAQAQQFSNVQQQAWANAQYLRWPTEQAIAQAAYQQVMAEMAAGRIPSASAAGGAGGSGGGNVSTSAATQQPAMDPATLKQWKDYISQCDKAIADAPKEKRKEMKDYVDNLKRQYGLTDAMLHGDSEKVETKEAAAPPEEPAPVDRRLAGMSKATPTASAAEESTD</sequence>
<evidence type="ECO:0000259" key="4">
    <source>
        <dbReference type="SMART" id="SM00322"/>
    </source>
</evidence>
<dbReference type="PANTHER" id="PTHR10288">
    <property type="entry name" value="KH DOMAIN CONTAINING RNA BINDING PROTEIN"/>
    <property type="match status" value="1"/>
</dbReference>
<dbReference type="Proteomes" id="UP000007800">
    <property type="component" value="Unassembled WGS sequence"/>
</dbReference>
<dbReference type="SMART" id="SM00322">
    <property type="entry name" value="KH"/>
    <property type="match status" value="2"/>
</dbReference>
<reference evidence="5 6" key="1">
    <citation type="submission" date="2008-07" db="EMBL/GenBank/DDBJ databases">
        <authorList>
            <person name="El-Sayed N."/>
            <person name="Caler E."/>
            <person name="Inman J."/>
            <person name="Amedeo P."/>
            <person name="Hass B."/>
            <person name="Wortman J."/>
        </authorList>
    </citation>
    <scope>NUCLEOTIDE SEQUENCE [LARGE SCALE GENOMIC DNA]</scope>
    <source>
        <strain evidence="6">ATCC 50983 / TXsc</strain>
    </source>
</reference>
<feature type="compositionally biased region" description="Low complexity" evidence="3">
    <location>
        <begin position="485"/>
        <end position="497"/>
    </location>
</feature>
<evidence type="ECO:0000256" key="2">
    <source>
        <dbReference type="PROSITE-ProRule" id="PRU00117"/>
    </source>
</evidence>
<feature type="compositionally biased region" description="Low complexity" evidence="3">
    <location>
        <begin position="44"/>
        <end position="68"/>
    </location>
</feature>
<dbReference type="Pfam" id="PF00013">
    <property type="entry name" value="KH_1"/>
    <property type="match status" value="2"/>
</dbReference>
<evidence type="ECO:0000313" key="6">
    <source>
        <dbReference type="Proteomes" id="UP000007800"/>
    </source>
</evidence>
<feature type="compositionally biased region" description="Polar residues" evidence="3">
    <location>
        <begin position="1"/>
        <end position="11"/>
    </location>
</feature>
<feature type="compositionally biased region" description="Low complexity" evidence="3">
    <location>
        <begin position="88"/>
        <end position="103"/>
    </location>
</feature>
<feature type="domain" description="K Homology" evidence="4">
    <location>
        <begin position="150"/>
        <end position="220"/>
    </location>
</feature>
<feature type="compositionally biased region" description="Basic and acidic residues" evidence="3">
    <location>
        <begin position="453"/>
        <end position="464"/>
    </location>
</feature>
<dbReference type="EMBL" id="GG676168">
    <property type="protein sequence ID" value="EER12265.1"/>
    <property type="molecule type" value="Genomic_DNA"/>
</dbReference>
<keyword evidence="6" id="KW-1185">Reference proteome</keyword>
<dbReference type="AlphaFoldDB" id="C5KTG0"/>
<keyword evidence="2" id="KW-0694">RNA-binding</keyword>
<proteinExistence type="predicted"/>
<dbReference type="InterPro" id="IPR004087">
    <property type="entry name" value="KH_dom"/>
</dbReference>
<dbReference type="OrthoDB" id="444787at2759"/>
<feature type="region of interest" description="Disordered" evidence="3">
    <location>
        <begin position="1"/>
        <end position="133"/>
    </location>
</feature>
<evidence type="ECO:0000256" key="1">
    <source>
        <dbReference type="ARBA" id="ARBA00022737"/>
    </source>
</evidence>
<dbReference type="PROSITE" id="PS50084">
    <property type="entry name" value="KH_TYPE_1"/>
    <property type="match status" value="2"/>
</dbReference>
<feature type="region of interest" description="Disordered" evidence="3">
    <location>
        <begin position="381"/>
        <end position="402"/>
    </location>
</feature>
<dbReference type="Gene3D" id="3.30.1370.10">
    <property type="entry name" value="K Homology domain, type 1"/>
    <property type="match status" value="2"/>
</dbReference>
<keyword evidence="1" id="KW-0677">Repeat</keyword>
<dbReference type="GO" id="GO:0003723">
    <property type="term" value="F:RNA binding"/>
    <property type="evidence" value="ECO:0007669"/>
    <property type="project" value="UniProtKB-UniRule"/>
</dbReference>
<dbReference type="InParanoid" id="C5KTG0"/>
<feature type="region of interest" description="Disordered" evidence="3">
    <location>
        <begin position="453"/>
        <end position="497"/>
    </location>
</feature>
<feature type="compositionally biased region" description="Gly residues" evidence="3">
    <location>
        <begin position="384"/>
        <end position="393"/>
    </location>
</feature>
<evidence type="ECO:0000313" key="5">
    <source>
        <dbReference type="EMBL" id="EER12265.1"/>
    </source>
</evidence>
<dbReference type="InterPro" id="IPR036612">
    <property type="entry name" value="KH_dom_type_1_sf"/>
</dbReference>
<dbReference type="GeneID" id="9061431"/>
<accession>C5KTG0</accession>
<gene>
    <name evidence="5" type="ORF">Pmar_PMAR001062</name>
</gene>
<protein>
    <recommendedName>
        <fullName evidence="4">K Homology domain-containing protein</fullName>
    </recommendedName>
</protein>
<dbReference type="InterPro" id="IPR004088">
    <property type="entry name" value="KH_dom_type_1"/>
</dbReference>
<dbReference type="SUPFAM" id="SSF54791">
    <property type="entry name" value="Eukaryotic type KH-domain (KH-domain type I)"/>
    <property type="match status" value="2"/>
</dbReference>